<keyword evidence="5" id="KW-1185">Reference proteome</keyword>
<evidence type="ECO:0000256" key="2">
    <source>
        <dbReference type="SAM" id="Phobius"/>
    </source>
</evidence>
<keyword evidence="2" id="KW-1133">Transmembrane helix</keyword>
<feature type="compositionally biased region" description="Basic and acidic residues" evidence="1">
    <location>
        <begin position="1404"/>
        <end position="1414"/>
    </location>
</feature>
<dbReference type="Pfam" id="PF11847">
    <property type="entry name" value="GT-C_AftD"/>
    <property type="match status" value="1"/>
</dbReference>
<dbReference type="OrthoDB" id="5242711at2"/>
<dbReference type="Proteomes" id="UP000468735">
    <property type="component" value="Unassembled WGS sequence"/>
</dbReference>
<feature type="transmembrane region" description="Helical" evidence="2">
    <location>
        <begin position="1293"/>
        <end position="1313"/>
    </location>
</feature>
<feature type="transmembrane region" description="Helical" evidence="2">
    <location>
        <begin position="347"/>
        <end position="365"/>
    </location>
</feature>
<accession>A0A6H9Z7U2</accession>
<proteinExistence type="predicted"/>
<evidence type="ECO:0000256" key="1">
    <source>
        <dbReference type="SAM" id="MobiDB-lite"/>
    </source>
</evidence>
<comment type="caution">
    <text evidence="4">The sequence shown here is derived from an EMBL/GenBank/DDBJ whole genome shotgun (WGS) entry which is preliminary data.</text>
</comment>
<feature type="region of interest" description="Disordered" evidence="1">
    <location>
        <begin position="681"/>
        <end position="702"/>
    </location>
</feature>
<organism evidence="4 5">
    <name type="scientific">Actinomadura rudentiformis</name>
    <dbReference type="NCBI Taxonomy" id="359158"/>
    <lineage>
        <taxon>Bacteria</taxon>
        <taxon>Bacillati</taxon>
        <taxon>Actinomycetota</taxon>
        <taxon>Actinomycetes</taxon>
        <taxon>Streptosporangiales</taxon>
        <taxon>Thermomonosporaceae</taxon>
        <taxon>Actinomadura</taxon>
    </lineage>
</organism>
<dbReference type="InterPro" id="IPR008979">
    <property type="entry name" value="Galactose-bd-like_sf"/>
</dbReference>
<name>A0A6H9Z7U2_9ACTN</name>
<feature type="transmembrane region" description="Helical" evidence="2">
    <location>
        <begin position="1362"/>
        <end position="1381"/>
    </location>
</feature>
<keyword evidence="2" id="KW-0812">Transmembrane</keyword>
<feature type="region of interest" description="Disordered" evidence="1">
    <location>
        <begin position="1401"/>
        <end position="1448"/>
    </location>
</feature>
<dbReference type="Gene3D" id="2.60.120.260">
    <property type="entry name" value="Galactose-binding domain-like"/>
    <property type="match status" value="1"/>
</dbReference>
<feature type="domain" description="Alpha-(1-&gt;3)-arabinofuranosyltransferase N-terminal GT-C" evidence="3">
    <location>
        <begin position="51"/>
        <end position="689"/>
    </location>
</feature>
<feature type="transmembrane region" description="Helical" evidence="2">
    <location>
        <begin position="1236"/>
        <end position="1257"/>
    </location>
</feature>
<feature type="transmembrane region" description="Helical" evidence="2">
    <location>
        <begin position="1325"/>
        <end position="1347"/>
    </location>
</feature>
<reference evidence="4 5" key="1">
    <citation type="submission" date="2019-09" db="EMBL/GenBank/DDBJ databases">
        <title>Actinomadura physcomitrii sp. nov., a novel actinomycete isolated from moss [Physcomitrium sphaericum (Ludw) Fuernr].</title>
        <authorList>
            <person name="Zhuang X."/>
            <person name="Liu C."/>
        </authorList>
    </citation>
    <scope>NUCLEOTIDE SEQUENCE [LARGE SCALE GENOMIC DNA]</scope>
    <source>
        <strain evidence="4 5">HMC1</strain>
    </source>
</reference>
<dbReference type="GO" id="GO:0016740">
    <property type="term" value="F:transferase activity"/>
    <property type="evidence" value="ECO:0007669"/>
    <property type="project" value="InterPro"/>
</dbReference>
<gene>
    <name evidence="4" type="ORF">F8566_04155</name>
</gene>
<evidence type="ECO:0000313" key="5">
    <source>
        <dbReference type="Proteomes" id="UP000468735"/>
    </source>
</evidence>
<dbReference type="EMBL" id="WBMT01000002">
    <property type="protein sequence ID" value="KAB2351448.1"/>
    <property type="molecule type" value="Genomic_DNA"/>
</dbReference>
<feature type="transmembrane region" description="Helical" evidence="2">
    <location>
        <begin position="246"/>
        <end position="267"/>
    </location>
</feature>
<feature type="transmembrane region" description="Helical" evidence="2">
    <location>
        <begin position="314"/>
        <end position="335"/>
    </location>
</feature>
<keyword evidence="2" id="KW-0472">Membrane</keyword>
<feature type="transmembrane region" description="Helical" evidence="2">
    <location>
        <begin position="209"/>
        <end position="234"/>
    </location>
</feature>
<feature type="transmembrane region" description="Helical" evidence="2">
    <location>
        <begin position="1269"/>
        <end position="1287"/>
    </location>
</feature>
<evidence type="ECO:0000313" key="4">
    <source>
        <dbReference type="EMBL" id="KAB2351448.1"/>
    </source>
</evidence>
<dbReference type="SUPFAM" id="SSF49785">
    <property type="entry name" value="Galactose-binding domain-like"/>
    <property type="match status" value="1"/>
</dbReference>
<sequence length="1448" mass="154445">MASGTGAWADRLARRLSDADRELAQRPEPDEGGVDERLRERFRSAVCCLALIVLVTSTRPGRILADTKIDMAVNPLGFLGRALHLWDPAQFGQLQNQAAGYFFPMGPFYALGDLIGLPAWITQRLWLSLLLCAAFLGARRLAERFGIGGPISRLVGAMAYALGPHGLSALGQNSWEYLPLAMLPWIVLPLTSAGPGRGARIRAAARSGVAVALCGGINGTATVAVLAVPAIYLLTRPRGTPGRLRLFAWWNVAVAFATAWWLAPLVLTGRYGFSWLGYTEKADTTTGPTGLIDVLRGAERWINYLDAGSLPVGFQLSTGTLLIIVTAVLAALGLAGLARRDLPERTFLLLVLLAGVAIIAAGHASRIEGPLAAPMRDLLDGPLAPLRNLYKFDGLVRLPLALGLAHLPRTLRRPRARLSLFAVSGATLAAVSFPALINGLAGPGDFPAVPQYWQQAANWLNGRAGQQAVLAVPGARFGEYTWGRPMDDIVQPLLSTRWGARQLVPQGSPGYARLMDAIDQRVAAGRGSAGLTEVLARMGVRYLLVRNDLARSDLRGAWPARVHEALETSPGIKRVASFGDQPVGGWGDDEAVGSFDQRYPPVEIYEVGDADDVVSMLDASQAVRMYGAPEGLLSLADNGALKGRPVLLDDDDPAAPAQRVVSDALRWRDRNLGEIRSQISPTKTADGVRSDTRGQGADPEEPEWLRYRTTAVFEGIKNVTASSSAADPGALTGFDDPGALPSAALDNDPRTHWTTGGWNGPLQQWLRVDFQEPRDPGQGVDASFVRNDFLGPPPARVAVDTQAGTVEQDVQPTAEAQRLRAPAGQTSWLRIRIVKLAREPVSPAAARVAVSELTIPGVRPARHLRMPAAPGVQAQTPGQAPAQLMARSVPPRSECMRGSSRWVCSPDLGKDDEEGNTFSRVFPSPAEATARISGNAVLMDPTLIDRLTRFGSKVTVSASSTWTREPAGLPRSAFDGNPATTWLAAGDDRAPTLKIGWGRAGRLSEVTVARPAGARAALRVTVTGARGEVREGLVDKNGRLRFNLIWTDRITLRFTSAQVPLQISDVTVPGVQPLTASGFKPFTTPCGYGPTVQVNGTASRTRLAGTVDDVLGGRLMRFQTCEPVRIAAGDNRIGAGGTAYRVDSMVVDPGGRLAAAKPQASQPVQVRGWDKGSRAVEIDTQGRSYLVVNENFNVGWKAEVGGRELRPVRLDGWRQAWEVPAGTAGVVKLTYQPDGLYRIALFAGLNLLIVLFLVAFWRRQAPVKAAAPALARAPGRVAGLAALGLAAGLGFWLAGFLGLALTVVVAVVTQWAQRHTSAPARRLRSSWLVAVPMVAGGGCIAAGTWLARRGTEGTVPDVLRDAAPQVFGLLVVGYLAAMLAASREPDIWLPGGGELRWVPITPAEESRPSPRDTVPDGLPANGRPPARPQPPDGTFDQVVAQGRHPDGE</sequence>
<evidence type="ECO:0000259" key="3">
    <source>
        <dbReference type="Pfam" id="PF11847"/>
    </source>
</evidence>
<protein>
    <submittedName>
        <fullName evidence="4">DUF3367 domain-containing protein</fullName>
    </submittedName>
</protein>
<dbReference type="InterPro" id="IPR021798">
    <property type="entry name" value="AftD_N"/>
</dbReference>